<sequence>MKVVISGGGTGGHIYPALAVARGIKERLPDTNILYVGTREGLESKIVPAAGFDFVSIDISGLNRSSILKASASLAKFPKSIFQSWSIVKQFQPDMVLGTGGYVSFPVVSAGTLFPGCRTFIHEQNALPGIANRNLARKVDCTMINFPEAARHLKSKSIKVTGLPVRQEIITVDRGQAINKLGLDKNIFTLLAFGGSRGAASINQAMLQFLQEYRSADMQVIWITGDTEYEDIVKQMEEAPSIPGKIIIEPFMHNIEDAMAAADLALCRAGASTLSELAILGLPAILVPYPYAAENHQEKNARALIEKKAAEMVIDEFLDGDTLYKRVEEIRKDRSRLQTMSLNMKKEARPDALNKILDIILK</sequence>
<dbReference type="InterPro" id="IPR004276">
    <property type="entry name" value="GlycoTrans_28_N"/>
</dbReference>
<reference evidence="12" key="1">
    <citation type="journal article" date="2015" name="Proc. Natl. Acad. Sci. U.S.A.">
        <title>Networks of energetic and metabolic interactions define dynamics in microbial communities.</title>
        <authorList>
            <person name="Embree M."/>
            <person name="Liu J.K."/>
            <person name="Al-Bassam M.M."/>
            <person name="Zengler K."/>
        </authorList>
    </citation>
    <scope>NUCLEOTIDE SEQUENCE</scope>
</reference>
<evidence type="ECO:0000256" key="2">
    <source>
        <dbReference type="ARBA" id="ARBA00022618"/>
    </source>
</evidence>
<dbReference type="PANTHER" id="PTHR21015:SF22">
    <property type="entry name" value="GLYCOSYLTRANSFERASE"/>
    <property type="match status" value="1"/>
</dbReference>
<evidence type="ECO:0000256" key="9">
    <source>
        <dbReference type="ARBA" id="ARBA00023316"/>
    </source>
</evidence>
<dbReference type="EMBL" id="LNQE01001877">
    <property type="protein sequence ID" value="KUG03563.1"/>
    <property type="molecule type" value="Genomic_DNA"/>
</dbReference>
<feature type="domain" description="Glycosyltransferase family 28 N-terminal" evidence="10">
    <location>
        <begin position="3"/>
        <end position="143"/>
    </location>
</feature>
<evidence type="ECO:0000256" key="4">
    <source>
        <dbReference type="ARBA" id="ARBA00022679"/>
    </source>
</evidence>
<feature type="domain" description="Glycosyl transferase family 28 C-terminal" evidence="11">
    <location>
        <begin position="189"/>
        <end position="354"/>
    </location>
</feature>
<dbReference type="GO" id="GO:0050511">
    <property type="term" value="F:undecaprenyldiphospho-muramoylpentapeptide beta-N-acetylglucosaminyltransferase activity"/>
    <property type="evidence" value="ECO:0007669"/>
    <property type="project" value="InterPro"/>
</dbReference>
<evidence type="ECO:0000256" key="8">
    <source>
        <dbReference type="ARBA" id="ARBA00023306"/>
    </source>
</evidence>
<evidence type="ECO:0000256" key="6">
    <source>
        <dbReference type="ARBA" id="ARBA00022984"/>
    </source>
</evidence>
<keyword evidence="3 12" id="KW-0328">Glycosyltransferase</keyword>
<dbReference type="HAMAP" id="MF_00033">
    <property type="entry name" value="MurG"/>
    <property type="match status" value="1"/>
</dbReference>
<dbReference type="GO" id="GO:0051301">
    <property type="term" value="P:cell division"/>
    <property type="evidence" value="ECO:0007669"/>
    <property type="project" value="UniProtKB-KW"/>
</dbReference>
<dbReference type="EC" id="2.4.1.227" evidence="12"/>
<evidence type="ECO:0000256" key="5">
    <source>
        <dbReference type="ARBA" id="ARBA00022960"/>
    </source>
</evidence>
<keyword evidence="9" id="KW-0961">Cell wall biogenesis/degradation</keyword>
<dbReference type="GO" id="GO:0008360">
    <property type="term" value="P:regulation of cell shape"/>
    <property type="evidence" value="ECO:0007669"/>
    <property type="project" value="UniProtKB-KW"/>
</dbReference>
<accession>A0A0W8E4L6</accession>
<keyword evidence="8" id="KW-0131">Cell cycle</keyword>
<keyword evidence="7" id="KW-0472">Membrane</keyword>
<dbReference type="GO" id="GO:0071555">
    <property type="term" value="P:cell wall organization"/>
    <property type="evidence" value="ECO:0007669"/>
    <property type="project" value="UniProtKB-KW"/>
</dbReference>
<keyword evidence="6" id="KW-0573">Peptidoglycan synthesis</keyword>
<name>A0A0W8E4L6_9ZZZZ</name>
<dbReference type="AlphaFoldDB" id="A0A0W8E4L6"/>
<dbReference type="Gene3D" id="3.40.50.2000">
    <property type="entry name" value="Glycogen Phosphorylase B"/>
    <property type="match status" value="2"/>
</dbReference>
<dbReference type="PANTHER" id="PTHR21015">
    <property type="entry name" value="UDP-N-ACETYLGLUCOSAMINE--N-ACETYLMURAMYL-(PENTAPEPTIDE) PYROPHOSPHORYL-UNDECAPRENOL N-ACETYLGLUCOSAMINE TRANSFERASE 1"/>
    <property type="match status" value="1"/>
</dbReference>
<keyword evidence="5" id="KW-0133">Cell shape</keyword>
<keyword evidence="2" id="KW-0132">Cell division</keyword>
<keyword evidence="1" id="KW-1003">Cell membrane</keyword>
<evidence type="ECO:0000313" key="12">
    <source>
        <dbReference type="EMBL" id="KUG03563.1"/>
    </source>
</evidence>
<evidence type="ECO:0000256" key="1">
    <source>
        <dbReference type="ARBA" id="ARBA00022475"/>
    </source>
</evidence>
<dbReference type="NCBIfam" id="TIGR01133">
    <property type="entry name" value="murG"/>
    <property type="match status" value="1"/>
</dbReference>
<organism evidence="12">
    <name type="scientific">hydrocarbon metagenome</name>
    <dbReference type="NCBI Taxonomy" id="938273"/>
    <lineage>
        <taxon>unclassified sequences</taxon>
        <taxon>metagenomes</taxon>
        <taxon>ecological metagenomes</taxon>
    </lineage>
</organism>
<dbReference type="GO" id="GO:0005975">
    <property type="term" value="P:carbohydrate metabolic process"/>
    <property type="evidence" value="ECO:0007669"/>
    <property type="project" value="InterPro"/>
</dbReference>
<dbReference type="SUPFAM" id="SSF53756">
    <property type="entry name" value="UDP-Glycosyltransferase/glycogen phosphorylase"/>
    <property type="match status" value="1"/>
</dbReference>
<protein>
    <submittedName>
        <fullName evidence="12">Udp-n-acetylglucosamine--n-acetylmuramyl-(Pentapeptide) pyrophosphoryl-undecaprenol n-acetylglucosamine transferase</fullName>
        <ecNumber evidence="12">2.4.1.227</ecNumber>
    </submittedName>
</protein>
<dbReference type="CDD" id="cd03785">
    <property type="entry name" value="GT28_MurG"/>
    <property type="match status" value="1"/>
</dbReference>
<evidence type="ECO:0000259" key="10">
    <source>
        <dbReference type="Pfam" id="PF03033"/>
    </source>
</evidence>
<dbReference type="InterPro" id="IPR006009">
    <property type="entry name" value="GlcNAc_MurG"/>
</dbReference>
<evidence type="ECO:0000256" key="3">
    <source>
        <dbReference type="ARBA" id="ARBA00022676"/>
    </source>
</evidence>
<comment type="caution">
    <text evidence="12">The sequence shown here is derived from an EMBL/GenBank/DDBJ whole genome shotgun (WGS) entry which is preliminary data.</text>
</comment>
<evidence type="ECO:0000259" key="11">
    <source>
        <dbReference type="Pfam" id="PF04101"/>
    </source>
</evidence>
<evidence type="ECO:0000256" key="7">
    <source>
        <dbReference type="ARBA" id="ARBA00023136"/>
    </source>
</evidence>
<proteinExistence type="inferred from homology"/>
<dbReference type="Pfam" id="PF04101">
    <property type="entry name" value="Glyco_tran_28_C"/>
    <property type="match status" value="1"/>
</dbReference>
<gene>
    <name evidence="12" type="ORF">ASZ90_018996</name>
</gene>
<keyword evidence="4 12" id="KW-0808">Transferase</keyword>
<dbReference type="Pfam" id="PF03033">
    <property type="entry name" value="Glyco_transf_28"/>
    <property type="match status" value="1"/>
</dbReference>
<dbReference type="GO" id="GO:0009252">
    <property type="term" value="P:peptidoglycan biosynthetic process"/>
    <property type="evidence" value="ECO:0007669"/>
    <property type="project" value="UniProtKB-KW"/>
</dbReference>
<dbReference type="InterPro" id="IPR007235">
    <property type="entry name" value="Glyco_trans_28_C"/>
</dbReference>